<dbReference type="InterPro" id="IPR001638">
    <property type="entry name" value="Solute-binding_3/MltF_N"/>
</dbReference>
<name>A0A918RZK7_9HYPH</name>
<proteinExistence type="predicted"/>
<reference evidence="2" key="2">
    <citation type="submission" date="2020-09" db="EMBL/GenBank/DDBJ databases">
        <authorList>
            <person name="Sun Q."/>
            <person name="Kim S."/>
        </authorList>
    </citation>
    <scope>NUCLEOTIDE SEQUENCE</scope>
    <source>
        <strain evidence="2">KCTC 32437</strain>
    </source>
</reference>
<dbReference type="PROSITE" id="PS51257">
    <property type="entry name" value="PROKAR_LIPOPROTEIN"/>
    <property type="match status" value="1"/>
</dbReference>
<protein>
    <recommendedName>
        <fullName evidence="1">Solute-binding protein family 3/N-terminal domain-containing protein</fullName>
    </recommendedName>
</protein>
<keyword evidence="3" id="KW-1185">Reference proteome</keyword>
<dbReference type="SUPFAM" id="SSF53850">
    <property type="entry name" value="Periplasmic binding protein-like II"/>
    <property type="match status" value="1"/>
</dbReference>
<gene>
    <name evidence="2" type="ORF">GCM10007989_12090</name>
</gene>
<evidence type="ECO:0000259" key="1">
    <source>
        <dbReference type="Pfam" id="PF00497"/>
    </source>
</evidence>
<organism evidence="2 3">
    <name type="scientific">Devosia pacifica</name>
    <dbReference type="NCBI Taxonomy" id="1335967"/>
    <lineage>
        <taxon>Bacteria</taxon>
        <taxon>Pseudomonadati</taxon>
        <taxon>Pseudomonadota</taxon>
        <taxon>Alphaproteobacteria</taxon>
        <taxon>Hyphomicrobiales</taxon>
        <taxon>Devosiaceae</taxon>
        <taxon>Devosia</taxon>
    </lineage>
</organism>
<feature type="domain" description="Solute-binding protein family 3/N-terminal" evidence="1">
    <location>
        <begin position="57"/>
        <end position="138"/>
    </location>
</feature>
<reference evidence="2" key="1">
    <citation type="journal article" date="2014" name="Int. J. Syst. Evol. Microbiol.">
        <title>Complete genome sequence of Corynebacterium casei LMG S-19264T (=DSM 44701T), isolated from a smear-ripened cheese.</title>
        <authorList>
            <consortium name="US DOE Joint Genome Institute (JGI-PGF)"/>
            <person name="Walter F."/>
            <person name="Albersmeier A."/>
            <person name="Kalinowski J."/>
            <person name="Ruckert C."/>
        </authorList>
    </citation>
    <scope>NUCLEOTIDE SEQUENCE</scope>
    <source>
        <strain evidence="2">KCTC 32437</strain>
    </source>
</reference>
<evidence type="ECO:0000313" key="3">
    <source>
        <dbReference type="Proteomes" id="UP000646579"/>
    </source>
</evidence>
<comment type="caution">
    <text evidence="2">The sequence shown here is derived from an EMBL/GenBank/DDBJ whole genome shotgun (WGS) entry which is preliminary data.</text>
</comment>
<dbReference type="Pfam" id="PF00497">
    <property type="entry name" value="SBP_bac_3"/>
    <property type="match status" value="1"/>
</dbReference>
<dbReference type="Gene3D" id="3.40.190.10">
    <property type="entry name" value="Periplasmic binding protein-like II"/>
    <property type="match status" value="1"/>
</dbReference>
<dbReference type="Proteomes" id="UP000646579">
    <property type="component" value="Unassembled WGS sequence"/>
</dbReference>
<dbReference type="AlphaFoldDB" id="A0A918RZK7"/>
<evidence type="ECO:0000313" key="2">
    <source>
        <dbReference type="EMBL" id="GHA18377.1"/>
    </source>
</evidence>
<accession>A0A918RZK7</accession>
<sequence>MPILRVAHIGLVLGCVLLLAACTFPRDPRGTTQAVINRGTVITGLVASAEGLSDARELADDVAKDIGVELEVTSGTAEDLLRGLERGRFDMVIGEFAANSPWSERVVFVGPDPNNVTSDFPTLRAAVRKGENRWLARVEAVAREHS</sequence>
<dbReference type="EMBL" id="BMZE01000001">
    <property type="protein sequence ID" value="GHA18377.1"/>
    <property type="molecule type" value="Genomic_DNA"/>
</dbReference>